<evidence type="ECO:0000259" key="3">
    <source>
        <dbReference type="Pfam" id="PF07589"/>
    </source>
</evidence>
<organism evidence="4 5">
    <name type="scientific">Sandarakinorhabdus cyanobacteriorum</name>
    <dbReference type="NCBI Taxonomy" id="1981098"/>
    <lineage>
        <taxon>Bacteria</taxon>
        <taxon>Pseudomonadati</taxon>
        <taxon>Pseudomonadota</taxon>
        <taxon>Alphaproteobacteria</taxon>
        <taxon>Sphingomonadales</taxon>
        <taxon>Sphingosinicellaceae</taxon>
        <taxon>Sandarakinorhabdus</taxon>
    </lineage>
</organism>
<evidence type="ECO:0000259" key="2">
    <source>
        <dbReference type="Pfam" id="PF04862"/>
    </source>
</evidence>
<feature type="signal peptide" evidence="1">
    <location>
        <begin position="1"/>
        <end position="19"/>
    </location>
</feature>
<protein>
    <recommendedName>
        <fullName evidence="6">PEP-CTERM protein-sorting domain-containing protein</fullName>
    </recommendedName>
</protein>
<dbReference type="InterPro" id="IPR013424">
    <property type="entry name" value="Ice-binding_C"/>
</dbReference>
<keyword evidence="1" id="KW-0732">Signal</keyword>
<name>A0A255YAL0_9SPHN</name>
<gene>
    <name evidence="4" type="ORF">CHU93_13160</name>
</gene>
<dbReference type="AlphaFoldDB" id="A0A255YAL0"/>
<evidence type="ECO:0000256" key="1">
    <source>
        <dbReference type="SAM" id="SignalP"/>
    </source>
</evidence>
<dbReference type="Gene3D" id="2.60.120.260">
    <property type="entry name" value="Galactose-binding domain-like"/>
    <property type="match status" value="1"/>
</dbReference>
<accession>A0A255YAL0</accession>
<comment type="caution">
    <text evidence="4">The sequence shown here is derived from an EMBL/GenBank/DDBJ whole genome shotgun (WGS) entry which is preliminary data.</text>
</comment>
<proteinExistence type="predicted"/>
<feature type="domain" description="DUF642" evidence="2">
    <location>
        <begin position="22"/>
        <end position="177"/>
    </location>
</feature>
<dbReference type="Pfam" id="PF04862">
    <property type="entry name" value="DUF642"/>
    <property type="match status" value="1"/>
</dbReference>
<dbReference type="RefSeq" id="WP_094474632.1">
    <property type="nucleotide sequence ID" value="NZ_NOXT01000121.1"/>
</dbReference>
<feature type="chain" id="PRO_5012468569" description="PEP-CTERM protein-sorting domain-containing protein" evidence="1">
    <location>
        <begin position="20"/>
        <end position="209"/>
    </location>
</feature>
<dbReference type="NCBIfam" id="NF035944">
    <property type="entry name" value="PEPxxWA-CTERM"/>
    <property type="match status" value="1"/>
</dbReference>
<keyword evidence="5" id="KW-1185">Reference proteome</keyword>
<evidence type="ECO:0000313" key="5">
    <source>
        <dbReference type="Proteomes" id="UP000216991"/>
    </source>
</evidence>
<reference evidence="4 5" key="1">
    <citation type="submission" date="2017-07" db="EMBL/GenBank/DDBJ databases">
        <title>Sandarakinorhabdus cyanobacteriorum sp. nov., a novel bacterium isolated from cyanobacterial aggregates in a eutrophic lake.</title>
        <authorList>
            <person name="Cai H."/>
        </authorList>
    </citation>
    <scope>NUCLEOTIDE SEQUENCE [LARGE SCALE GENOMIC DNA]</scope>
    <source>
        <strain evidence="4 5">TH057</strain>
    </source>
</reference>
<dbReference type="OrthoDB" id="7874461at2"/>
<dbReference type="Proteomes" id="UP000216991">
    <property type="component" value="Unassembled WGS sequence"/>
</dbReference>
<dbReference type="EMBL" id="NOXT01000121">
    <property type="protein sequence ID" value="OYQ25675.1"/>
    <property type="molecule type" value="Genomic_DNA"/>
</dbReference>
<evidence type="ECO:0008006" key="6">
    <source>
        <dbReference type="Google" id="ProtNLM"/>
    </source>
</evidence>
<dbReference type="InterPro" id="IPR006946">
    <property type="entry name" value="DGR2-like_dom"/>
</dbReference>
<evidence type="ECO:0000313" key="4">
    <source>
        <dbReference type="EMBL" id="OYQ25675.1"/>
    </source>
</evidence>
<sequence length="209" mass="21882">MFRFLVTGLLALAAQPAAAVSFVNGSFELGNFSGAPSDDLTAPSTDITGWQVGPLGVDWVASLWNASRGLRSLELASTDRGQIFQRLTGLTVGRTYRVGFDVAGNPFGGPATYGFGTTTSGAQVTNFTVDVTAANSPTNMGWGRRFVTFVAVANNQNFSFIGRTDGPFGAVIDNVTITAVPEPKGWALLIMGFGLVGVAARRRLPVVSA</sequence>
<dbReference type="Pfam" id="PF07589">
    <property type="entry name" value="PEP-CTERM"/>
    <property type="match status" value="1"/>
</dbReference>
<feature type="domain" description="Ice-binding protein C-terminal" evidence="3">
    <location>
        <begin position="179"/>
        <end position="203"/>
    </location>
</feature>